<gene>
    <name evidence="2" type="ORF">PHET_12203</name>
</gene>
<evidence type="ECO:0000256" key="1">
    <source>
        <dbReference type="SAM" id="MobiDB-lite"/>
    </source>
</evidence>
<comment type="caution">
    <text evidence="2">The sequence shown here is derived from an EMBL/GenBank/DDBJ whole genome shotgun (WGS) entry which is preliminary data.</text>
</comment>
<feature type="compositionally biased region" description="Basic and acidic residues" evidence="1">
    <location>
        <begin position="1"/>
        <end position="15"/>
    </location>
</feature>
<dbReference type="InterPro" id="IPR039062">
    <property type="entry name" value="SPAT1"/>
</dbReference>
<protein>
    <submittedName>
        <fullName evidence="2">Uncharacterized protein</fullName>
    </submittedName>
</protein>
<dbReference type="PANTHER" id="PTHR14421:SF3">
    <property type="entry name" value="SPERMATOGENESIS-ASSOCIATED PROTEIN 1"/>
    <property type="match status" value="1"/>
</dbReference>
<proteinExistence type="predicted"/>
<dbReference type="PANTHER" id="PTHR14421">
    <property type="entry name" value="SPERMATOGENESIS-ASSOCIATED PROTEIN 1"/>
    <property type="match status" value="1"/>
</dbReference>
<evidence type="ECO:0000313" key="3">
    <source>
        <dbReference type="Proteomes" id="UP000748531"/>
    </source>
</evidence>
<dbReference type="EMBL" id="LUCH01020869">
    <property type="protein sequence ID" value="KAF5394120.1"/>
    <property type="molecule type" value="Genomic_DNA"/>
</dbReference>
<evidence type="ECO:0000313" key="2">
    <source>
        <dbReference type="EMBL" id="KAF5394120.1"/>
    </source>
</evidence>
<dbReference type="AlphaFoldDB" id="A0A8J4WKW1"/>
<dbReference type="OrthoDB" id="9901850at2759"/>
<feature type="compositionally biased region" description="Basic and acidic residues" evidence="1">
    <location>
        <begin position="80"/>
        <end position="104"/>
    </location>
</feature>
<feature type="compositionally biased region" description="Basic and acidic residues" evidence="1">
    <location>
        <begin position="23"/>
        <end position="37"/>
    </location>
</feature>
<accession>A0A8J4WKW1</accession>
<sequence>MIKDSDEVEEGHNEVEGNQADSVGKREEVDEDGRVVEDNSDQPDQNQVEPEEAGQTCEEKKDCEENPNKAEETRNSLVEDCLRSAENERQTDEPQAELAERDQTEEYQSPIENCIHAEEEIGKFNSTHTENQPATSCNDVQEMNVSPEADLHVYVVPALLWNRDLNTAFSELFKETASVGIIRPDVNMTLAQFRGRMESELTFDFLPKEYVFCKNVGHSLGRIRDNQEGLFYIRDFLPPLVSLAFYFDMSY</sequence>
<feature type="compositionally biased region" description="Basic and acidic residues" evidence="1">
    <location>
        <begin position="57"/>
        <end position="74"/>
    </location>
</feature>
<feature type="region of interest" description="Disordered" evidence="1">
    <location>
        <begin position="1"/>
        <end position="108"/>
    </location>
</feature>
<dbReference type="Proteomes" id="UP000748531">
    <property type="component" value="Unassembled WGS sequence"/>
</dbReference>
<reference evidence="2" key="1">
    <citation type="submission" date="2019-05" db="EMBL/GenBank/DDBJ databases">
        <title>Annotation for the trematode Paragonimus heterotremus.</title>
        <authorList>
            <person name="Choi Y.-J."/>
        </authorList>
    </citation>
    <scope>NUCLEOTIDE SEQUENCE</scope>
    <source>
        <strain evidence="2">LC</strain>
    </source>
</reference>
<name>A0A8J4WKW1_9TREM</name>
<keyword evidence="3" id="KW-1185">Reference proteome</keyword>
<organism evidence="2 3">
    <name type="scientific">Paragonimus heterotremus</name>
    <dbReference type="NCBI Taxonomy" id="100268"/>
    <lineage>
        <taxon>Eukaryota</taxon>
        <taxon>Metazoa</taxon>
        <taxon>Spiralia</taxon>
        <taxon>Lophotrochozoa</taxon>
        <taxon>Platyhelminthes</taxon>
        <taxon>Trematoda</taxon>
        <taxon>Digenea</taxon>
        <taxon>Plagiorchiida</taxon>
        <taxon>Troglotremata</taxon>
        <taxon>Troglotrematidae</taxon>
        <taxon>Paragonimus</taxon>
    </lineage>
</organism>